<comment type="caution">
    <text evidence="2">The sequence shown here is derived from an EMBL/GenBank/DDBJ whole genome shotgun (WGS) entry which is preliminary data.</text>
</comment>
<evidence type="ECO:0000313" key="2">
    <source>
        <dbReference type="EMBL" id="NIX76150.1"/>
    </source>
</evidence>
<dbReference type="Gene3D" id="1.10.287.1490">
    <property type="match status" value="1"/>
</dbReference>
<feature type="coiled-coil region" evidence="1">
    <location>
        <begin position="154"/>
        <end position="195"/>
    </location>
</feature>
<feature type="coiled-coil region" evidence="1">
    <location>
        <begin position="224"/>
        <end position="301"/>
    </location>
</feature>
<proteinExistence type="predicted"/>
<dbReference type="Proteomes" id="UP000707352">
    <property type="component" value="Unassembled WGS sequence"/>
</dbReference>
<protein>
    <recommendedName>
        <fullName evidence="4">Chromosome partition protein Smc</fullName>
    </recommendedName>
</protein>
<organism evidence="2 3">
    <name type="scientific">Microvirga terricola</name>
    <dbReference type="NCBI Taxonomy" id="2719797"/>
    <lineage>
        <taxon>Bacteria</taxon>
        <taxon>Pseudomonadati</taxon>
        <taxon>Pseudomonadota</taxon>
        <taxon>Alphaproteobacteria</taxon>
        <taxon>Hyphomicrobiales</taxon>
        <taxon>Methylobacteriaceae</taxon>
        <taxon>Microvirga</taxon>
    </lineage>
</organism>
<reference evidence="2 3" key="1">
    <citation type="submission" date="2020-03" db="EMBL/GenBank/DDBJ databases">
        <title>The genome sequence of Microvirga sp. c23x22.</title>
        <authorList>
            <person name="Zhang X."/>
        </authorList>
    </citation>
    <scope>NUCLEOTIDE SEQUENCE [LARGE SCALE GENOMIC DNA]</scope>
    <source>
        <strain evidence="3">c23x22</strain>
    </source>
</reference>
<keyword evidence="3" id="KW-1185">Reference proteome</keyword>
<name>A0ABX0V8G7_9HYPH</name>
<evidence type="ECO:0008006" key="4">
    <source>
        <dbReference type="Google" id="ProtNLM"/>
    </source>
</evidence>
<dbReference type="RefSeq" id="WP_167672050.1">
    <property type="nucleotide sequence ID" value="NZ_JAATJS010000002.1"/>
</dbReference>
<accession>A0ABX0V8G7</accession>
<feature type="coiled-coil region" evidence="1">
    <location>
        <begin position="46"/>
        <end position="73"/>
    </location>
</feature>
<evidence type="ECO:0000256" key="1">
    <source>
        <dbReference type="SAM" id="Coils"/>
    </source>
</evidence>
<evidence type="ECO:0000313" key="3">
    <source>
        <dbReference type="Proteomes" id="UP000707352"/>
    </source>
</evidence>
<dbReference type="EMBL" id="JAATJS010000002">
    <property type="protein sequence ID" value="NIX76150.1"/>
    <property type="molecule type" value="Genomic_DNA"/>
</dbReference>
<sequence>MVETVMIFALGFLAAALIALLVIPAINARAERLARRRAEALFPLSISEMTAEKDHLRAEFAVLQRRIERKAEKAFEAKRQSMEELGRQAMRITALDNTLAERDEIIAALRTELDGARQHLAATSQEFERAKAALAASAETPVVDVASVVAPEELADLRTELKLVKADLAKAKRELEQSQQSLEKSKAASNDLDKRLNTVLKEVDVKRIVISDLETRLMTQTSRGDDYERMLKERQNELVDLRRQITELAANLTAEQVRVLALEEHLHDAAPEPDGDLETRRAALRRHITEVANEIMRVEKDAPQAPPATAGE</sequence>
<keyword evidence="1" id="KW-0175">Coiled coil</keyword>
<gene>
    <name evidence="2" type="ORF">HB375_05915</name>
</gene>